<protein>
    <recommendedName>
        <fullName evidence="3">DUF4340 domain-containing protein</fullName>
    </recommendedName>
</protein>
<keyword evidence="2" id="KW-1185">Reference proteome</keyword>
<proteinExistence type="predicted"/>
<reference evidence="1" key="1">
    <citation type="submission" date="2020-10" db="EMBL/GenBank/DDBJ databases">
        <title>Phylogeny of dyella-like bacteria.</title>
        <authorList>
            <person name="Fu J."/>
        </authorList>
    </citation>
    <scope>NUCLEOTIDE SEQUENCE</scope>
    <source>
        <strain evidence="1">DHON07</strain>
    </source>
</reference>
<dbReference type="Proteomes" id="UP001430193">
    <property type="component" value="Unassembled WGS sequence"/>
</dbReference>
<dbReference type="RefSeq" id="WP_204630906.1">
    <property type="nucleotide sequence ID" value="NZ_BSOC01000004.1"/>
</dbReference>
<evidence type="ECO:0008006" key="3">
    <source>
        <dbReference type="Google" id="ProtNLM"/>
    </source>
</evidence>
<name>A0ABS2KDN5_9GAMM</name>
<dbReference type="EMBL" id="JADIKF010000037">
    <property type="protein sequence ID" value="MBM7129296.1"/>
    <property type="molecule type" value="Genomic_DNA"/>
</dbReference>
<evidence type="ECO:0000313" key="1">
    <source>
        <dbReference type="EMBL" id="MBM7129296.1"/>
    </source>
</evidence>
<sequence>MKRATRRLLWLMIAVAALLGAAWWQLRSDRLAAPGTLLALDPEAITRVDLQIGSAPAEHYLKRDGHWLNTDTNARADDLRLGELIRIAAAPVQNWAPASSYEAAKIGLAPARAKLDLDGQTLQFGGETAIGHNVYVQAGDRIGIVSLRYAPRSAQSTSIKAL</sequence>
<organism evidence="1 2">
    <name type="scientific">Dyella mobilis</name>
    <dbReference type="NCBI Taxonomy" id="1849582"/>
    <lineage>
        <taxon>Bacteria</taxon>
        <taxon>Pseudomonadati</taxon>
        <taxon>Pseudomonadota</taxon>
        <taxon>Gammaproteobacteria</taxon>
        <taxon>Lysobacterales</taxon>
        <taxon>Rhodanobacteraceae</taxon>
        <taxon>Dyella</taxon>
    </lineage>
</organism>
<evidence type="ECO:0000313" key="2">
    <source>
        <dbReference type="Proteomes" id="UP001430193"/>
    </source>
</evidence>
<gene>
    <name evidence="1" type="ORF">ISS99_07150</name>
</gene>
<accession>A0ABS2KDN5</accession>
<comment type="caution">
    <text evidence="1">The sequence shown here is derived from an EMBL/GenBank/DDBJ whole genome shotgun (WGS) entry which is preliminary data.</text>
</comment>